<dbReference type="EMBL" id="MCBR01010349">
    <property type="protein sequence ID" value="RKF71295.1"/>
    <property type="molecule type" value="Genomic_DNA"/>
</dbReference>
<feature type="region of interest" description="Disordered" evidence="1">
    <location>
        <begin position="294"/>
        <end position="331"/>
    </location>
</feature>
<evidence type="ECO:0000313" key="3">
    <source>
        <dbReference type="EMBL" id="RKF71295.1"/>
    </source>
</evidence>
<accession>A0A420I9X7</accession>
<keyword evidence="2" id="KW-0812">Transmembrane</keyword>
<feature type="transmembrane region" description="Helical" evidence="2">
    <location>
        <begin position="65"/>
        <end position="84"/>
    </location>
</feature>
<feature type="transmembrane region" description="Helical" evidence="2">
    <location>
        <begin position="25"/>
        <end position="50"/>
    </location>
</feature>
<dbReference type="Proteomes" id="UP000285405">
    <property type="component" value="Unassembled WGS sequence"/>
</dbReference>
<dbReference type="PANTHER" id="PTHR37577:SF1">
    <property type="entry name" value="INTEGRAL MEMBRANE PROTEIN"/>
    <property type="match status" value="1"/>
</dbReference>
<name>A0A420I9X7_9PEZI</name>
<feature type="compositionally biased region" description="Basic and acidic residues" evidence="1">
    <location>
        <begin position="310"/>
        <end position="325"/>
    </location>
</feature>
<dbReference type="AlphaFoldDB" id="A0A420I9X7"/>
<feature type="transmembrane region" description="Helical" evidence="2">
    <location>
        <begin position="132"/>
        <end position="153"/>
    </location>
</feature>
<evidence type="ECO:0000256" key="2">
    <source>
        <dbReference type="SAM" id="Phobius"/>
    </source>
</evidence>
<reference evidence="3 4" key="1">
    <citation type="journal article" date="2018" name="BMC Genomics">
        <title>Comparative genome analyses reveal sequence features reflecting distinct modes of host-adaptation between dicot and monocot powdery mildew.</title>
        <authorList>
            <person name="Wu Y."/>
            <person name="Ma X."/>
            <person name="Pan Z."/>
            <person name="Kale S.D."/>
            <person name="Song Y."/>
            <person name="King H."/>
            <person name="Zhang Q."/>
            <person name="Presley C."/>
            <person name="Deng X."/>
            <person name="Wei C.I."/>
            <person name="Xiao S."/>
        </authorList>
    </citation>
    <scope>NUCLEOTIDE SEQUENCE [LARGE SCALE GENOMIC DNA]</scope>
    <source>
        <strain evidence="3">UCSC1</strain>
    </source>
</reference>
<feature type="transmembrane region" description="Helical" evidence="2">
    <location>
        <begin position="96"/>
        <end position="120"/>
    </location>
</feature>
<dbReference type="InterPro" id="IPR053018">
    <property type="entry name" value="Elsinochrome_Biosynth-Asso"/>
</dbReference>
<keyword evidence="2" id="KW-0472">Membrane</keyword>
<organism evidence="3 4">
    <name type="scientific">Golovinomyces cichoracearum</name>
    <dbReference type="NCBI Taxonomy" id="62708"/>
    <lineage>
        <taxon>Eukaryota</taxon>
        <taxon>Fungi</taxon>
        <taxon>Dikarya</taxon>
        <taxon>Ascomycota</taxon>
        <taxon>Pezizomycotina</taxon>
        <taxon>Leotiomycetes</taxon>
        <taxon>Erysiphales</taxon>
        <taxon>Erysiphaceae</taxon>
        <taxon>Golovinomyces</taxon>
    </lineage>
</organism>
<dbReference type="OrthoDB" id="5414615at2759"/>
<gene>
    <name evidence="3" type="ORF">GcC1_103002</name>
</gene>
<evidence type="ECO:0000256" key="1">
    <source>
        <dbReference type="SAM" id="MobiDB-lite"/>
    </source>
</evidence>
<keyword evidence="2" id="KW-1133">Transmembrane helix</keyword>
<proteinExistence type="predicted"/>
<comment type="caution">
    <text evidence="3">The sequence shown here is derived from an EMBL/GenBank/DDBJ whole genome shotgun (WGS) entry which is preliminary data.</text>
</comment>
<sequence>MFRGEEMVHLNCTNAPAAVSSDSSIAGIGVLLSFILTAGVSVFMSGIIILKENRKKRVKVIRKMLLSFSDQQIITGIGLQGLGLTEMKRLVPYHFFILWMLSLLSTVTHINTLLALVNDFKRDWILRWLRQFFMFVNLLLSVTCGIFLLMVVIKDLEPTLPIACVWEVPSTSTPPNVWISIAATIAVITGQAIFFVVSVWYLHVKERRWISIIQLTGLFFFTAIGIGAVARVVLVSQAFGTPSVPLSDNQEKVWDFGQILSMLLLILPLISAVEILRGMFKKNFVEAETSKQKFSSPPLSTSLFPLSDYRGGRERERERENERAKGTLSRRRLQEESWKADKVSDRHFIRAKSFLGP</sequence>
<feature type="compositionally biased region" description="Low complexity" evidence="1">
    <location>
        <begin position="294"/>
        <end position="307"/>
    </location>
</feature>
<feature type="transmembrane region" description="Helical" evidence="2">
    <location>
        <begin position="209"/>
        <end position="236"/>
    </location>
</feature>
<evidence type="ECO:0000313" key="4">
    <source>
        <dbReference type="Proteomes" id="UP000285405"/>
    </source>
</evidence>
<feature type="transmembrane region" description="Helical" evidence="2">
    <location>
        <begin position="177"/>
        <end position="202"/>
    </location>
</feature>
<protein>
    <submittedName>
        <fullName evidence="3">Uncharacterized protein</fullName>
    </submittedName>
</protein>
<dbReference type="PANTHER" id="PTHR37577">
    <property type="entry name" value="INTEGRAL MEMBRANE PROTEIN"/>
    <property type="match status" value="1"/>
</dbReference>
<feature type="transmembrane region" description="Helical" evidence="2">
    <location>
        <begin position="256"/>
        <end position="276"/>
    </location>
</feature>